<reference evidence="2" key="2">
    <citation type="submission" date="2020-11" db="EMBL/GenBank/DDBJ databases">
        <title>Whole genome sequencing of Colletotrichum sp.</title>
        <authorList>
            <person name="Li H."/>
        </authorList>
    </citation>
    <scope>NUCLEOTIDE SEQUENCE</scope>
    <source>
        <strain evidence="2">CkLH20</strain>
    </source>
</reference>
<sequence length="302" mass="33717">MAVENSIVYMGFDGPVAPSPKLYNLLSRDEALGRGISSDRSLDETRRITSSDGFETTRFLATRPLAIRPPVTRYHRAPLQRDELGPTASISYASGDLVEAYDAETVHHGERQWNTAIHRPLLHNALEHIQGIGGYDCTSAQIHTTRSDNSVSHNRKLRPRNRSILPTIPVLFGDRSTSVETKIASHGWANAVNRIAVWLIAQWDSLYDLVTPSSRLLVRPCPAAAAERLRPLPGIVVQGREWRLVAVTSKADGVPEPWTKTLMGSTITMQGVYQIPAVLQLLRRWIETECWLWSKTAVLKQT</sequence>
<organism evidence="2 3">
    <name type="scientific">Colletotrichum karsti</name>
    <dbReference type="NCBI Taxonomy" id="1095194"/>
    <lineage>
        <taxon>Eukaryota</taxon>
        <taxon>Fungi</taxon>
        <taxon>Dikarya</taxon>
        <taxon>Ascomycota</taxon>
        <taxon>Pezizomycotina</taxon>
        <taxon>Sordariomycetes</taxon>
        <taxon>Hypocreomycetidae</taxon>
        <taxon>Glomerellales</taxon>
        <taxon>Glomerellaceae</taxon>
        <taxon>Colletotrichum</taxon>
        <taxon>Colletotrichum boninense species complex</taxon>
    </lineage>
</organism>
<dbReference type="RefSeq" id="XP_038739372.1">
    <property type="nucleotide sequence ID" value="XM_038895331.1"/>
</dbReference>
<dbReference type="EMBL" id="JAATWM020000062">
    <property type="protein sequence ID" value="KAF9869911.1"/>
    <property type="molecule type" value="Genomic_DNA"/>
</dbReference>
<protein>
    <recommendedName>
        <fullName evidence="1">PD-(D/E)XK nuclease-like domain-containing protein</fullName>
    </recommendedName>
</protein>
<accession>A0A9P6LEB3</accession>
<name>A0A9P6LEB3_9PEZI</name>
<gene>
    <name evidence="2" type="ORF">CkaCkLH20_12618</name>
</gene>
<comment type="caution">
    <text evidence="2">The sequence shown here is derived from an EMBL/GenBank/DDBJ whole genome shotgun (WGS) entry which is preliminary data.</text>
</comment>
<evidence type="ECO:0000313" key="2">
    <source>
        <dbReference type="EMBL" id="KAF9869911.1"/>
    </source>
</evidence>
<dbReference type="GeneID" id="62168405"/>
<evidence type="ECO:0000259" key="1">
    <source>
        <dbReference type="Pfam" id="PF20516"/>
    </source>
</evidence>
<dbReference type="AlphaFoldDB" id="A0A9P6LEB3"/>
<dbReference type="InterPro" id="IPR046797">
    <property type="entry name" value="PDDEXK_12"/>
</dbReference>
<evidence type="ECO:0000313" key="3">
    <source>
        <dbReference type="Proteomes" id="UP000781932"/>
    </source>
</evidence>
<feature type="domain" description="PD-(D/E)XK nuclease-like" evidence="1">
    <location>
        <begin position="177"/>
        <end position="291"/>
    </location>
</feature>
<dbReference type="OrthoDB" id="4161186at2759"/>
<proteinExistence type="predicted"/>
<dbReference type="Proteomes" id="UP000781932">
    <property type="component" value="Unassembled WGS sequence"/>
</dbReference>
<keyword evidence="3" id="KW-1185">Reference proteome</keyword>
<reference evidence="2" key="1">
    <citation type="submission" date="2020-03" db="EMBL/GenBank/DDBJ databases">
        <authorList>
            <person name="He L."/>
        </authorList>
    </citation>
    <scope>NUCLEOTIDE SEQUENCE</scope>
    <source>
        <strain evidence="2">CkLH20</strain>
    </source>
</reference>
<dbReference type="Pfam" id="PF20516">
    <property type="entry name" value="PDDEXK_12"/>
    <property type="match status" value="1"/>
</dbReference>